<dbReference type="AlphaFoldDB" id="A0A8X6FYR7"/>
<protein>
    <submittedName>
        <fullName evidence="1">Uncharacterized protein</fullName>
    </submittedName>
</protein>
<dbReference type="OrthoDB" id="1728974at2759"/>
<evidence type="ECO:0000313" key="2">
    <source>
        <dbReference type="Proteomes" id="UP000887116"/>
    </source>
</evidence>
<gene>
    <name evidence="1" type="ORF">TNCT_256971</name>
</gene>
<sequence length="131" mass="15300">KMIVFDTLSLESIESEGSREQRLEDDRIRHAFSRILESDDSREQRLEDDRIRHAFSRILESEGLKQRLKMIVFDTLSREAKNQTILESADWKVIVIITKNNVNLKLKNNMTSVLQNNVIDIMSHKDKESSA</sequence>
<dbReference type="EMBL" id="BMAO01013683">
    <property type="protein sequence ID" value="GFQ90389.1"/>
    <property type="molecule type" value="Genomic_DNA"/>
</dbReference>
<reference evidence="1" key="1">
    <citation type="submission" date="2020-07" db="EMBL/GenBank/DDBJ databases">
        <title>Multicomponent nature underlies the extraordinary mechanical properties of spider dragline silk.</title>
        <authorList>
            <person name="Kono N."/>
            <person name="Nakamura H."/>
            <person name="Mori M."/>
            <person name="Yoshida Y."/>
            <person name="Ohtoshi R."/>
            <person name="Malay A.D."/>
            <person name="Moran D.A.P."/>
            <person name="Tomita M."/>
            <person name="Numata K."/>
            <person name="Arakawa K."/>
        </authorList>
    </citation>
    <scope>NUCLEOTIDE SEQUENCE</scope>
</reference>
<proteinExistence type="predicted"/>
<evidence type="ECO:0000313" key="1">
    <source>
        <dbReference type="EMBL" id="GFQ90389.1"/>
    </source>
</evidence>
<organism evidence="1 2">
    <name type="scientific">Trichonephila clavata</name>
    <name type="common">Joro spider</name>
    <name type="synonym">Nephila clavata</name>
    <dbReference type="NCBI Taxonomy" id="2740835"/>
    <lineage>
        <taxon>Eukaryota</taxon>
        <taxon>Metazoa</taxon>
        <taxon>Ecdysozoa</taxon>
        <taxon>Arthropoda</taxon>
        <taxon>Chelicerata</taxon>
        <taxon>Arachnida</taxon>
        <taxon>Araneae</taxon>
        <taxon>Araneomorphae</taxon>
        <taxon>Entelegynae</taxon>
        <taxon>Araneoidea</taxon>
        <taxon>Nephilidae</taxon>
        <taxon>Trichonephila</taxon>
    </lineage>
</organism>
<comment type="caution">
    <text evidence="1">The sequence shown here is derived from an EMBL/GenBank/DDBJ whole genome shotgun (WGS) entry which is preliminary data.</text>
</comment>
<accession>A0A8X6FYR7</accession>
<keyword evidence="2" id="KW-1185">Reference proteome</keyword>
<name>A0A8X6FYR7_TRICU</name>
<feature type="non-terminal residue" evidence="1">
    <location>
        <position position="1"/>
    </location>
</feature>
<dbReference type="Proteomes" id="UP000887116">
    <property type="component" value="Unassembled WGS sequence"/>
</dbReference>